<sequence>MDESENVCLHIAENDRIPDIENAEHDVEDDDDENHFNKESVYDNICNVSRNNSNSTSSEHLIPHEFLDRNETAVEAYKDCLKLGKERRNKVRIIVVGPKSSGKTCIVRRLLQKGIKDVKSTNGIEIHISKCKAKLSDMKWIFHEELLVEEDVKSRLLKSIVETYNEIKDTRNNSTYENYKKREESEDWYDTVETPCTYDDPGIMYENIGEDLHDLCEILKSPLDVEEFAPIDFWDFAGDKEYYYTHNVFLSKDAIYIVTFDVSKTHSNQEESSDDLKFWLETIRCYGSDHSTDDDEKHKDPSVFIVGTHKDKFKENPRQGKEKLLMAVNNAIENEKTRKHVGGYFLVSNTEDLDEDFEKLRNALLQTAKEKTSWNDSRPVRWIYLEKSLLDEITSGQFVITKTEILQIAANSNQPICDPEEVEAFLVYHHGIGTYTYFKDLPDYVVLFPQWLADAFRCIIFADMFQVEVSIIPEWNQFRITGRLSKTLLDRLFSFQSSKIREHRDHILAVMEKFHIIVHPKIMLASNEIIQETDYFVPCMIRTKHIDEVVENFKCESQSSSWLCFEFEFLPPPLITSLLVAYSHKLTVVSIVNFKSDNEPVFYSNFALFYLKDAKDEMLFIAAHKNILQMQVWKWSDIKRSYCHLRQEFDELLQRLGRLFQMKLCYKTKLKCSAFPLASGVGMEDIDHIEEKKQYLCQYHHTFHCTDHMYADWVGTLLEKDLSKEQINAARMSIIILGVLTDALYDRLAADSTPSQSRTTCDITYLYAELRRQNRHIPTKGVWGGRSTDIHEKDKKIGDDIERIRLIRNEIQHLPSFAIDNTRYKELCRLVRTIAKRMGTCNNKSTYYIDGVTNMLQQDISHNQLEEQEKMINNGR</sequence>
<accession>A0A8B6HF12</accession>
<evidence type="ECO:0000256" key="6">
    <source>
        <dbReference type="ARBA" id="ARBA00022840"/>
    </source>
</evidence>
<dbReference type="EMBL" id="UYJE01009948">
    <property type="protein sequence ID" value="VDI78231.1"/>
    <property type="molecule type" value="Genomic_DNA"/>
</dbReference>
<evidence type="ECO:0000256" key="5">
    <source>
        <dbReference type="ARBA" id="ARBA00022777"/>
    </source>
</evidence>
<comment type="catalytic activity">
    <reaction evidence="7">
        <text>L-threonyl-[protein] + ATP = O-phospho-L-threonyl-[protein] + ADP + H(+)</text>
        <dbReference type="Rhea" id="RHEA:46608"/>
        <dbReference type="Rhea" id="RHEA-COMP:11060"/>
        <dbReference type="Rhea" id="RHEA-COMP:11605"/>
        <dbReference type="ChEBI" id="CHEBI:15378"/>
        <dbReference type="ChEBI" id="CHEBI:30013"/>
        <dbReference type="ChEBI" id="CHEBI:30616"/>
        <dbReference type="ChEBI" id="CHEBI:61977"/>
        <dbReference type="ChEBI" id="CHEBI:456216"/>
        <dbReference type="EC" id="2.7.11.1"/>
    </reaction>
</comment>
<dbReference type="InterPro" id="IPR032171">
    <property type="entry name" value="COR-A"/>
</dbReference>
<evidence type="ECO:0000256" key="1">
    <source>
        <dbReference type="ARBA" id="ARBA00012513"/>
    </source>
</evidence>
<dbReference type="Pfam" id="PF16095">
    <property type="entry name" value="COR-A"/>
    <property type="match status" value="1"/>
</dbReference>
<dbReference type="Proteomes" id="UP000596742">
    <property type="component" value="Unassembled WGS sequence"/>
</dbReference>
<protein>
    <recommendedName>
        <fullName evidence="1">non-specific serine/threonine protein kinase</fullName>
        <ecNumber evidence="1">2.7.11.1</ecNumber>
    </recommendedName>
</protein>
<dbReference type="InterPro" id="IPR020859">
    <property type="entry name" value="ROC"/>
</dbReference>
<dbReference type="InterPro" id="IPR027417">
    <property type="entry name" value="P-loop_NTPase"/>
</dbReference>
<dbReference type="PANTHER" id="PTHR12449:SF18">
    <property type="entry name" value="DEATH DOMAIN-CONTAINING PROTEIN"/>
    <property type="match status" value="1"/>
</dbReference>
<dbReference type="SUPFAM" id="SSF52540">
    <property type="entry name" value="P-loop containing nucleoside triphosphate hydrolases"/>
    <property type="match status" value="1"/>
</dbReference>
<keyword evidence="2" id="KW-0808">Transferase</keyword>
<proteinExistence type="predicted"/>
<dbReference type="PROSITE" id="PS51424">
    <property type="entry name" value="ROC"/>
    <property type="match status" value="1"/>
</dbReference>
<name>A0A8B6HF12_MYTGA</name>
<evidence type="ECO:0000256" key="7">
    <source>
        <dbReference type="ARBA" id="ARBA00047899"/>
    </source>
</evidence>
<dbReference type="GO" id="GO:0005524">
    <property type="term" value="F:ATP binding"/>
    <property type="evidence" value="ECO:0007669"/>
    <property type="project" value="UniProtKB-KW"/>
</dbReference>
<evidence type="ECO:0000256" key="3">
    <source>
        <dbReference type="ARBA" id="ARBA00022737"/>
    </source>
</evidence>
<dbReference type="OrthoDB" id="5962960at2759"/>
<evidence type="ECO:0000313" key="11">
    <source>
        <dbReference type="Proteomes" id="UP000596742"/>
    </source>
</evidence>
<dbReference type="PANTHER" id="PTHR12449">
    <property type="entry name" value="DEATH DOMAIN-CONTAINING PROTEIN"/>
    <property type="match status" value="1"/>
</dbReference>
<dbReference type="GO" id="GO:0016301">
    <property type="term" value="F:kinase activity"/>
    <property type="evidence" value="ECO:0007669"/>
    <property type="project" value="UniProtKB-KW"/>
</dbReference>
<keyword evidence="11" id="KW-1185">Reference proteome</keyword>
<evidence type="ECO:0000256" key="2">
    <source>
        <dbReference type="ARBA" id="ARBA00022679"/>
    </source>
</evidence>
<evidence type="ECO:0000256" key="4">
    <source>
        <dbReference type="ARBA" id="ARBA00022741"/>
    </source>
</evidence>
<dbReference type="AlphaFoldDB" id="A0A8B6HF12"/>
<dbReference type="Gene3D" id="3.40.50.300">
    <property type="entry name" value="P-loop containing nucleotide triphosphate hydrolases"/>
    <property type="match status" value="2"/>
</dbReference>
<evidence type="ECO:0000313" key="10">
    <source>
        <dbReference type="EMBL" id="VDI78231.1"/>
    </source>
</evidence>
<keyword evidence="6" id="KW-0067">ATP-binding</keyword>
<dbReference type="Pfam" id="PF08477">
    <property type="entry name" value="Roc"/>
    <property type="match status" value="1"/>
</dbReference>
<dbReference type="EC" id="2.7.11.1" evidence="1"/>
<evidence type="ECO:0000259" key="9">
    <source>
        <dbReference type="PROSITE" id="PS51424"/>
    </source>
</evidence>
<keyword evidence="4" id="KW-0547">Nucleotide-binding</keyword>
<organism evidence="10 11">
    <name type="scientific">Mytilus galloprovincialis</name>
    <name type="common">Mediterranean mussel</name>
    <dbReference type="NCBI Taxonomy" id="29158"/>
    <lineage>
        <taxon>Eukaryota</taxon>
        <taxon>Metazoa</taxon>
        <taxon>Spiralia</taxon>
        <taxon>Lophotrochozoa</taxon>
        <taxon>Mollusca</taxon>
        <taxon>Bivalvia</taxon>
        <taxon>Autobranchia</taxon>
        <taxon>Pteriomorphia</taxon>
        <taxon>Mytilida</taxon>
        <taxon>Mytiloidea</taxon>
        <taxon>Mytilidae</taxon>
        <taxon>Mytilinae</taxon>
        <taxon>Mytilus</taxon>
    </lineage>
</organism>
<feature type="domain" description="Roc" evidence="9">
    <location>
        <begin position="84"/>
        <end position="371"/>
    </location>
</feature>
<comment type="caution">
    <text evidence="10">The sequence shown here is derived from an EMBL/GenBank/DDBJ whole genome shotgun (WGS) entry which is preliminary data.</text>
</comment>
<reference evidence="10" key="1">
    <citation type="submission" date="2018-11" db="EMBL/GenBank/DDBJ databases">
        <authorList>
            <person name="Alioto T."/>
            <person name="Alioto T."/>
        </authorList>
    </citation>
    <scope>NUCLEOTIDE SEQUENCE</scope>
</reference>
<evidence type="ECO:0000256" key="8">
    <source>
        <dbReference type="ARBA" id="ARBA00048679"/>
    </source>
</evidence>
<comment type="catalytic activity">
    <reaction evidence="8">
        <text>L-seryl-[protein] + ATP = O-phospho-L-seryl-[protein] + ADP + H(+)</text>
        <dbReference type="Rhea" id="RHEA:17989"/>
        <dbReference type="Rhea" id="RHEA-COMP:9863"/>
        <dbReference type="Rhea" id="RHEA-COMP:11604"/>
        <dbReference type="ChEBI" id="CHEBI:15378"/>
        <dbReference type="ChEBI" id="CHEBI:29999"/>
        <dbReference type="ChEBI" id="CHEBI:30616"/>
        <dbReference type="ChEBI" id="CHEBI:83421"/>
        <dbReference type="ChEBI" id="CHEBI:456216"/>
        <dbReference type="EC" id="2.7.11.1"/>
    </reaction>
</comment>
<keyword evidence="3" id="KW-0677">Repeat</keyword>
<dbReference type="InterPro" id="IPR039788">
    <property type="entry name" value="NOL4/NOL4L"/>
</dbReference>
<keyword evidence="5" id="KW-0418">Kinase</keyword>
<gene>
    <name evidence="10" type="ORF">MGAL_10B029074</name>
</gene>